<evidence type="ECO:0008006" key="4">
    <source>
        <dbReference type="Google" id="ProtNLM"/>
    </source>
</evidence>
<dbReference type="AlphaFoldDB" id="A0A4R5V0J3"/>
<gene>
    <name evidence="2" type="ORF">E1898_10270</name>
</gene>
<feature type="chain" id="PRO_5020665057" description="Molecular chaperone" evidence="1">
    <location>
        <begin position="20"/>
        <end position="272"/>
    </location>
</feature>
<keyword evidence="3" id="KW-1185">Reference proteome</keyword>
<dbReference type="Gene3D" id="2.60.40.10">
    <property type="entry name" value="Immunoglobulins"/>
    <property type="match status" value="1"/>
</dbReference>
<accession>A0A4R5V0J3</accession>
<keyword evidence="1" id="KW-0732">Signal</keyword>
<proteinExistence type="predicted"/>
<evidence type="ECO:0000313" key="2">
    <source>
        <dbReference type="EMBL" id="TDK44945.1"/>
    </source>
</evidence>
<dbReference type="EMBL" id="SMUW01000033">
    <property type="protein sequence ID" value="TDK44945.1"/>
    <property type="molecule type" value="Genomic_DNA"/>
</dbReference>
<comment type="caution">
    <text evidence="2">The sequence shown here is derived from an EMBL/GenBank/DDBJ whole genome shotgun (WGS) entry which is preliminary data.</text>
</comment>
<feature type="signal peptide" evidence="1">
    <location>
        <begin position="1"/>
        <end position="19"/>
    </location>
</feature>
<sequence>MKSLLLSIQFLLVFGIVQAQVSLAPTTVFADANGIGTMYVSNGSDKPQEVNISFLFGYPGNDADGNLQMIYSDSIRENQAGLGDRIRTFPKSFILAPGQQQAVRFQVRPDRNRPDGMYFTRVKVASNEQTASVEETTTEGISTQISLRLEQVIAVFQKNGETSTGLEFKEIAASRKGNFIKVESKFTVSGNSPFLGSLEAVVKSNSGEIVARHQQTVAMYFEGLRSYSIPIPEDITPGDYEVELLFKTERSDISSSDLVQSPPVRKKLSVTF</sequence>
<dbReference type="InterPro" id="IPR013783">
    <property type="entry name" value="Ig-like_fold"/>
</dbReference>
<name>A0A4R5V0J3_9BACT</name>
<protein>
    <recommendedName>
        <fullName evidence="4">Molecular chaperone</fullName>
    </recommendedName>
</protein>
<evidence type="ECO:0000313" key="3">
    <source>
        <dbReference type="Proteomes" id="UP000295438"/>
    </source>
</evidence>
<evidence type="ECO:0000256" key="1">
    <source>
        <dbReference type="SAM" id="SignalP"/>
    </source>
</evidence>
<organism evidence="2 3">
    <name type="scientific">Algoriphagus formosus</name>
    <dbReference type="NCBI Taxonomy" id="2007308"/>
    <lineage>
        <taxon>Bacteria</taxon>
        <taxon>Pseudomonadati</taxon>
        <taxon>Bacteroidota</taxon>
        <taxon>Cytophagia</taxon>
        <taxon>Cytophagales</taxon>
        <taxon>Cyclobacteriaceae</taxon>
        <taxon>Algoriphagus</taxon>
    </lineage>
</organism>
<dbReference type="Proteomes" id="UP000295438">
    <property type="component" value="Unassembled WGS sequence"/>
</dbReference>
<dbReference type="RefSeq" id="WP_133390790.1">
    <property type="nucleotide sequence ID" value="NZ_SMUW01000033.1"/>
</dbReference>
<reference evidence="2 3" key="1">
    <citation type="submission" date="2019-03" db="EMBL/GenBank/DDBJ databases">
        <title>Algoriphagus aquimaris sp. nov., isolated form marine sediment in Pohang, Korea.</title>
        <authorList>
            <person name="Kim J."/>
            <person name="Yoon S.-H."/>
            <person name="Lee S.-S."/>
        </authorList>
    </citation>
    <scope>NUCLEOTIDE SEQUENCE [LARGE SCALE GENOMIC DNA]</scope>
    <source>
        <strain evidence="2 3">F21</strain>
    </source>
</reference>